<name>A0A0F6XYV8_BRELA</name>
<dbReference type="AlphaFoldDB" id="A0A0F6XYV8"/>
<dbReference type="EMBL" id="CP011074">
    <property type="protein sequence ID" value="AKF92701.1"/>
    <property type="molecule type" value="Genomic_DNA"/>
</dbReference>
<dbReference type="RefSeq" id="WP_031411331.1">
    <property type="nucleotide sequence ID" value="NZ_CP011074.1"/>
</dbReference>
<evidence type="ECO:0000313" key="1">
    <source>
        <dbReference type="EMBL" id="AKF92701.1"/>
    </source>
</evidence>
<reference evidence="1" key="1">
    <citation type="submission" date="2015-03" db="EMBL/GenBank/DDBJ databases">
        <title>MIGS Cultured Bacterial/Archaeal sample from Brevibacillus laterosporus.</title>
        <authorList>
            <person name="Zeng D."/>
            <person name="Zhu L."/>
            <person name="Dong G."/>
            <person name="Ye W."/>
            <person name="Ren D."/>
            <person name="Wu L."/>
            <person name="Xu J."/>
            <person name="Li G."/>
            <person name="Guo L."/>
        </authorList>
    </citation>
    <scope>NUCLEOTIDE SEQUENCE</scope>
    <source>
        <strain evidence="1">B9</strain>
    </source>
</reference>
<proteinExistence type="predicted"/>
<gene>
    <name evidence="1" type="ORF">EX87_02675</name>
</gene>
<protein>
    <submittedName>
        <fullName evidence="1">Transcriptional regulator</fullName>
    </submittedName>
</protein>
<dbReference type="NCBIfam" id="TIGR01637">
    <property type="entry name" value="phage_arpU"/>
    <property type="match status" value="1"/>
</dbReference>
<organism evidence="1">
    <name type="scientific">Brevibacillus laterosporus</name>
    <name type="common">Bacillus laterosporus</name>
    <dbReference type="NCBI Taxonomy" id="1465"/>
    <lineage>
        <taxon>Bacteria</taxon>
        <taxon>Bacillati</taxon>
        <taxon>Bacillota</taxon>
        <taxon>Bacilli</taxon>
        <taxon>Bacillales</taxon>
        <taxon>Paenibacillaceae</taxon>
        <taxon>Brevibacillus</taxon>
    </lineage>
</organism>
<dbReference type="InterPro" id="IPR006524">
    <property type="entry name" value="ArpU-like"/>
</dbReference>
<accession>A0A0F6XYV8</accession>
<sequence length="153" mass="18245">MKQLSFLPELDRRKTQKAVEKKLEDYRLCKYLAFEEREASTIAGYTERFHGSTNVTSDQTASIAIHNVDMKSYQKNYCEWIERAVKRLHPKERLLIEARYMREDYDGDYVKDYQVYNFVFNPPISAATYDKIRWKAFYKLALFLNVAVEKTTE</sequence>